<accession>A0A2Z6S760</accession>
<name>A0A2Z6S760_9GLOM</name>
<dbReference type="Proteomes" id="UP000247702">
    <property type="component" value="Unassembled WGS sequence"/>
</dbReference>
<keyword evidence="3" id="KW-1185">Reference proteome</keyword>
<sequence length="122" mass="13801">MGHTATEFFSAYPESRIISGSGIYKRECKPDQSNQSGAVIATRKVLYILLQVCMMDEFLTYIVPFALGSEAIIKKKVRMAIPEKKCSDEALRKKTERSEKVYKLFNTIGKEKIARIRSISSS</sequence>
<evidence type="ECO:0000313" key="1">
    <source>
        <dbReference type="EMBL" id="GBC10471.1"/>
    </source>
</evidence>
<reference evidence="1 3" key="1">
    <citation type="submission" date="2017-11" db="EMBL/GenBank/DDBJ databases">
        <title>The genome of Rhizophagus clarus HR1 reveals common genetic basis of auxotrophy among arbuscular mycorrhizal fungi.</title>
        <authorList>
            <person name="Kobayashi Y."/>
        </authorList>
    </citation>
    <scope>NUCLEOTIDE SEQUENCE [LARGE SCALE GENOMIC DNA]</scope>
    <source>
        <strain evidence="1 3">HR1</strain>
    </source>
</reference>
<evidence type="ECO:0000313" key="3">
    <source>
        <dbReference type="Proteomes" id="UP000247702"/>
    </source>
</evidence>
<reference evidence="2" key="2">
    <citation type="submission" date="2019-10" db="EMBL/GenBank/DDBJ databases">
        <title>Conservation and host-specific expression of non-tandemly repeated heterogenous ribosome RNA gene in arbuscular mycorrhizal fungi.</title>
        <authorList>
            <person name="Maeda T."/>
            <person name="Kobayashi Y."/>
            <person name="Nakagawa T."/>
            <person name="Ezawa T."/>
            <person name="Yamaguchi K."/>
            <person name="Bino T."/>
            <person name="Nishimoto Y."/>
            <person name="Shigenobu S."/>
            <person name="Kawaguchi M."/>
        </authorList>
    </citation>
    <scope>NUCLEOTIDE SEQUENCE</scope>
    <source>
        <strain evidence="2">HR1</strain>
    </source>
</reference>
<protein>
    <submittedName>
        <fullName evidence="1">Uncharacterized protein</fullName>
    </submittedName>
</protein>
<dbReference type="EMBL" id="BEXD01004387">
    <property type="protein sequence ID" value="GBC10471.1"/>
    <property type="molecule type" value="Genomic_DNA"/>
</dbReference>
<proteinExistence type="predicted"/>
<dbReference type="AlphaFoldDB" id="A0A2Z6S760"/>
<comment type="caution">
    <text evidence="1">The sequence shown here is derived from an EMBL/GenBank/DDBJ whole genome shotgun (WGS) entry which is preliminary data.</text>
</comment>
<gene>
    <name evidence="2" type="ORF">RCL2_001172800</name>
    <name evidence="1" type="ORF">RclHR1_09650013</name>
</gene>
<organism evidence="1 3">
    <name type="scientific">Rhizophagus clarus</name>
    <dbReference type="NCBI Taxonomy" id="94130"/>
    <lineage>
        <taxon>Eukaryota</taxon>
        <taxon>Fungi</taxon>
        <taxon>Fungi incertae sedis</taxon>
        <taxon>Mucoromycota</taxon>
        <taxon>Glomeromycotina</taxon>
        <taxon>Glomeromycetes</taxon>
        <taxon>Glomerales</taxon>
        <taxon>Glomeraceae</taxon>
        <taxon>Rhizophagus</taxon>
    </lineage>
</organism>
<evidence type="ECO:0000313" key="2">
    <source>
        <dbReference type="EMBL" id="GES84613.1"/>
    </source>
</evidence>
<dbReference type="Proteomes" id="UP000615446">
    <property type="component" value="Unassembled WGS sequence"/>
</dbReference>
<dbReference type="EMBL" id="BLAL01000081">
    <property type="protein sequence ID" value="GES84613.1"/>
    <property type="molecule type" value="Genomic_DNA"/>
</dbReference>